<dbReference type="Pfam" id="PF05914">
    <property type="entry name" value="RIB43A"/>
    <property type="match status" value="1"/>
</dbReference>
<dbReference type="AlphaFoldDB" id="A0A170YPP8"/>
<keyword evidence="5 10" id="KW-0175">Coiled coil</keyword>
<dbReference type="EMBL" id="GEMB01003085">
    <property type="protein sequence ID" value="JAS00124.1"/>
    <property type="molecule type" value="Transcribed_RNA"/>
</dbReference>
<comment type="subcellular location">
    <subcellularLocation>
        <location evidence="1">Cytoplasm</location>
        <location evidence="1">Cytoskeleton</location>
        <location evidence="1">Flagellum axoneme</location>
    </subcellularLocation>
</comment>
<feature type="coiled-coil region" evidence="10">
    <location>
        <begin position="125"/>
        <end position="152"/>
    </location>
</feature>
<dbReference type="PANTHER" id="PTHR14517:SF6">
    <property type="entry name" value="RE41410P"/>
    <property type="match status" value="1"/>
</dbReference>
<evidence type="ECO:0000313" key="11">
    <source>
        <dbReference type="EMBL" id="JAS00124.1"/>
    </source>
</evidence>
<evidence type="ECO:0000256" key="3">
    <source>
        <dbReference type="ARBA" id="ARBA00022490"/>
    </source>
</evidence>
<evidence type="ECO:0000256" key="4">
    <source>
        <dbReference type="ARBA" id="ARBA00022846"/>
    </source>
</evidence>
<keyword evidence="6" id="KW-0969">Cilium</keyword>
<comment type="subunit">
    <text evidence="9">Microtubule inner protein component of sperm flagellar doublet microtubules.</text>
</comment>
<evidence type="ECO:0000256" key="8">
    <source>
        <dbReference type="ARBA" id="ARBA00023273"/>
    </source>
</evidence>
<evidence type="ECO:0000256" key="6">
    <source>
        <dbReference type="ARBA" id="ARBA00023069"/>
    </source>
</evidence>
<keyword evidence="4" id="KW-0282">Flagellum</keyword>
<keyword evidence="7" id="KW-0206">Cytoskeleton</keyword>
<evidence type="ECO:0000256" key="5">
    <source>
        <dbReference type="ARBA" id="ARBA00023054"/>
    </source>
</evidence>
<keyword evidence="3" id="KW-0963">Cytoplasm</keyword>
<comment type="similarity">
    <text evidence="2">Belongs to the RIB43A family.</text>
</comment>
<reference evidence="11" key="1">
    <citation type="submission" date="2016-04" db="EMBL/GenBank/DDBJ databases">
        <authorList>
            <person name="Calderon-Fernandez G.M.Sr."/>
        </authorList>
    </citation>
    <scope>NUCLEOTIDE SEQUENCE</scope>
    <source>
        <strain evidence="11">Int1</strain>
        <tissue evidence="11">Integument</tissue>
    </source>
</reference>
<name>A0A170YPP8_TRIIF</name>
<evidence type="ECO:0000256" key="10">
    <source>
        <dbReference type="SAM" id="Coils"/>
    </source>
</evidence>
<evidence type="ECO:0000256" key="7">
    <source>
        <dbReference type="ARBA" id="ARBA00023212"/>
    </source>
</evidence>
<protein>
    <submittedName>
        <fullName evidence="11">Rib43a-like protein with coiled-coils protein 2</fullName>
    </submittedName>
</protein>
<evidence type="ECO:0000256" key="1">
    <source>
        <dbReference type="ARBA" id="ARBA00004611"/>
    </source>
</evidence>
<evidence type="ECO:0000256" key="9">
    <source>
        <dbReference type="ARBA" id="ARBA00046435"/>
    </source>
</evidence>
<dbReference type="PANTHER" id="PTHR14517">
    <property type="entry name" value="RIB43A-RELATED"/>
    <property type="match status" value="1"/>
</dbReference>
<proteinExistence type="inferred from homology"/>
<sequence>MAREVDVYRLTEQQKYKSREFDLNDPKRIVNQLPMRFEDIIDPRELTMGSFLKFPSEDYDGEKAKLLKKHLWQCLAKQMTENLINKKNYKISQLQSGKDVMREDALVNKAMEREEMMRMQAAKSTMEYNLRKADFETQKKRLEKQQATKDEQTHIDTCINSDMFTENPEASKSSLGYSRLIAYNFRGLKQEENLEIQETQKNQIKETELRKNIDKATDKYWKEVIDHQTSVNTAAELLDTQRKKEINREVFEENKKLAAVQAIQRESSRKMAKDNFPTDEFFDYFNTTSH</sequence>
<keyword evidence="8" id="KW-0966">Cell projection</keyword>
<dbReference type="InterPro" id="IPR008805">
    <property type="entry name" value="RIB43A"/>
</dbReference>
<reference evidence="11" key="2">
    <citation type="journal article" date="2017" name="J. Med. Entomol.">
        <title>Transcriptome Analysis of the Triatoma infestans (Hemiptera: Reduviidae) Integument.</title>
        <authorList>
            <person name="Calderon-Fernandez G.M."/>
            <person name="Moriconi D.E."/>
            <person name="Dulbecco A.B."/>
            <person name="Juarez M.P."/>
        </authorList>
    </citation>
    <scope>NUCLEOTIDE SEQUENCE</scope>
    <source>
        <strain evidence="11">Int1</strain>
        <tissue evidence="11">Integument</tissue>
    </source>
</reference>
<organism evidence="11">
    <name type="scientific">Triatoma infestans</name>
    <name type="common">Assassin bug</name>
    <dbReference type="NCBI Taxonomy" id="30076"/>
    <lineage>
        <taxon>Eukaryota</taxon>
        <taxon>Metazoa</taxon>
        <taxon>Ecdysozoa</taxon>
        <taxon>Arthropoda</taxon>
        <taxon>Hexapoda</taxon>
        <taxon>Insecta</taxon>
        <taxon>Pterygota</taxon>
        <taxon>Neoptera</taxon>
        <taxon>Paraneoptera</taxon>
        <taxon>Hemiptera</taxon>
        <taxon>Heteroptera</taxon>
        <taxon>Panheteroptera</taxon>
        <taxon>Cimicomorpha</taxon>
        <taxon>Reduviidae</taxon>
        <taxon>Triatominae</taxon>
        <taxon>Triatoma</taxon>
    </lineage>
</organism>
<accession>A0A170YPP8</accession>
<evidence type="ECO:0000256" key="2">
    <source>
        <dbReference type="ARBA" id="ARBA00006875"/>
    </source>
</evidence>